<gene>
    <name evidence="4" type="ORF">HNAJ_LOCUS4348</name>
</gene>
<dbReference type="OrthoDB" id="6084525at2759"/>
<evidence type="ECO:0000256" key="2">
    <source>
        <dbReference type="ARBA" id="ARBA00023043"/>
    </source>
</evidence>
<evidence type="ECO:0000313" key="4">
    <source>
        <dbReference type="EMBL" id="VDO00208.1"/>
    </source>
</evidence>
<dbReference type="PANTHER" id="PTHR24198:SF165">
    <property type="entry name" value="ANKYRIN REPEAT-CONTAINING PROTEIN-RELATED"/>
    <property type="match status" value="1"/>
</dbReference>
<dbReference type="InterPro" id="IPR036770">
    <property type="entry name" value="Ankyrin_rpt-contain_sf"/>
</dbReference>
<dbReference type="Gene3D" id="1.25.40.20">
    <property type="entry name" value="Ankyrin repeat-containing domain"/>
    <property type="match status" value="1"/>
</dbReference>
<dbReference type="STRING" id="102285.A0A0R3TBB1"/>
<dbReference type="PROSITE" id="PS50088">
    <property type="entry name" value="ANK_REPEAT"/>
    <property type="match status" value="1"/>
</dbReference>
<dbReference type="EMBL" id="UZAE01002998">
    <property type="protein sequence ID" value="VDO00208.1"/>
    <property type="molecule type" value="Genomic_DNA"/>
</dbReference>
<dbReference type="SMART" id="SM00248">
    <property type="entry name" value="ANK"/>
    <property type="match status" value="5"/>
</dbReference>
<dbReference type="Proteomes" id="UP000278807">
    <property type="component" value="Unassembled WGS sequence"/>
</dbReference>
<sequence>MIEKQLTKHLFKAVEKGDITATVNLIRAGANVNRRADIDDATPLITAAEKENLEMMEMLLNYGANVHAKNSDYECVIRISASKGHLEGVLRIYFDIVKLLFDAPDPSRDRTEELNHAILWATISKDPSVVKILLERNADPNFSDSAESPPIFSAIHDKNLEILNLLIDYKANVNARSGNDHTPLMAAVMVESETIVKRLIEAGNDVVNSLPDFI</sequence>
<reference evidence="6" key="1">
    <citation type="submission" date="2017-02" db="UniProtKB">
        <authorList>
            <consortium name="WormBaseParasite"/>
        </authorList>
    </citation>
    <scope>IDENTIFICATION</scope>
</reference>
<dbReference type="PANTHER" id="PTHR24198">
    <property type="entry name" value="ANKYRIN REPEAT AND PROTEIN KINASE DOMAIN-CONTAINING PROTEIN"/>
    <property type="match status" value="1"/>
</dbReference>
<dbReference type="WBParaSite" id="HNAJ_0000435001-mRNA-1">
    <property type="protein sequence ID" value="HNAJ_0000435001-mRNA-1"/>
    <property type="gene ID" value="HNAJ_0000435001"/>
</dbReference>
<keyword evidence="5" id="KW-1185">Reference proteome</keyword>
<keyword evidence="2 3" id="KW-0040">ANK repeat</keyword>
<dbReference type="InterPro" id="IPR002110">
    <property type="entry name" value="Ankyrin_rpt"/>
</dbReference>
<dbReference type="SUPFAM" id="SSF48403">
    <property type="entry name" value="Ankyrin repeat"/>
    <property type="match status" value="1"/>
</dbReference>
<feature type="repeat" description="ANK" evidence="3">
    <location>
        <begin position="39"/>
        <end position="71"/>
    </location>
</feature>
<name>A0A0R3TBB1_RODNA</name>
<dbReference type="PROSITE" id="PS50297">
    <property type="entry name" value="ANK_REP_REGION"/>
    <property type="match status" value="1"/>
</dbReference>
<keyword evidence="1" id="KW-0677">Repeat</keyword>
<reference evidence="4 5" key="2">
    <citation type="submission" date="2018-11" db="EMBL/GenBank/DDBJ databases">
        <authorList>
            <consortium name="Pathogen Informatics"/>
        </authorList>
    </citation>
    <scope>NUCLEOTIDE SEQUENCE [LARGE SCALE GENOMIC DNA]</scope>
</reference>
<proteinExistence type="predicted"/>
<evidence type="ECO:0000256" key="1">
    <source>
        <dbReference type="ARBA" id="ARBA00022737"/>
    </source>
</evidence>
<protein>
    <submittedName>
        <fullName evidence="6">ANK_REP_REGION domain-containing protein</fullName>
    </submittedName>
</protein>
<evidence type="ECO:0000313" key="5">
    <source>
        <dbReference type="Proteomes" id="UP000278807"/>
    </source>
</evidence>
<dbReference type="AlphaFoldDB" id="A0A0R3TBB1"/>
<evidence type="ECO:0000256" key="3">
    <source>
        <dbReference type="PROSITE-ProRule" id="PRU00023"/>
    </source>
</evidence>
<accession>A0A0R3TBB1</accession>
<organism evidence="6">
    <name type="scientific">Rodentolepis nana</name>
    <name type="common">Dwarf tapeworm</name>
    <name type="synonym">Hymenolepis nana</name>
    <dbReference type="NCBI Taxonomy" id="102285"/>
    <lineage>
        <taxon>Eukaryota</taxon>
        <taxon>Metazoa</taxon>
        <taxon>Spiralia</taxon>
        <taxon>Lophotrochozoa</taxon>
        <taxon>Platyhelminthes</taxon>
        <taxon>Cestoda</taxon>
        <taxon>Eucestoda</taxon>
        <taxon>Cyclophyllidea</taxon>
        <taxon>Hymenolepididae</taxon>
        <taxon>Rodentolepis</taxon>
    </lineage>
</organism>
<evidence type="ECO:0000313" key="6">
    <source>
        <dbReference type="WBParaSite" id="HNAJ_0000435001-mRNA-1"/>
    </source>
</evidence>
<dbReference type="Pfam" id="PF12796">
    <property type="entry name" value="Ank_2"/>
    <property type="match status" value="2"/>
</dbReference>